<feature type="transmembrane region" description="Helical" evidence="6">
    <location>
        <begin position="128"/>
        <end position="148"/>
    </location>
</feature>
<proteinExistence type="predicted"/>
<feature type="transmembrane region" description="Helical" evidence="6">
    <location>
        <begin position="176"/>
        <end position="196"/>
    </location>
</feature>
<feature type="domain" description="STAS" evidence="7">
    <location>
        <begin position="550"/>
        <end position="700"/>
    </location>
</feature>
<keyword evidence="4 6" id="KW-0472">Membrane</keyword>
<accession>A0A7G3ZE15</accession>
<comment type="subcellular location">
    <subcellularLocation>
        <location evidence="1">Membrane</location>
        <topology evidence="1">Multi-pass membrane protein</topology>
    </subcellularLocation>
</comment>
<dbReference type="PROSITE" id="PS01130">
    <property type="entry name" value="SLC26A"/>
    <property type="match status" value="1"/>
</dbReference>
<evidence type="ECO:0000256" key="5">
    <source>
        <dbReference type="SAM" id="MobiDB-lite"/>
    </source>
</evidence>
<name>A0A7G3ZE15_9SACH</name>
<dbReference type="Pfam" id="PF00916">
    <property type="entry name" value="Sulfate_transp"/>
    <property type="match status" value="1"/>
</dbReference>
<evidence type="ECO:0000259" key="7">
    <source>
        <dbReference type="PROSITE" id="PS50801"/>
    </source>
</evidence>
<evidence type="ECO:0000313" key="9">
    <source>
        <dbReference type="Proteomes" id="UP000515788"/>
    </source>
</evidence>
<dbReference type="InterPro" id="IPR001902">
    <property type="entry name" value="SLC26A/SulP_fam"/>
</dbReference>
<gene>
    <name evidence="8" type="ORF">HG536_0B06170</name>
</gene>
<feature type="transmembrane region" description="Helical" evidence="6">
    <location>
        <begin position="415"/>
        <end position="435"/>
    </location>
</feature>
<dbReference type="GeneID" id="59324870"/>
<dbReference type="GO" id="GO:0008271">
    <property type="term" value="F:secondary active sulfate transmembrane transporter activity"/>
    <property type="evidence" value="ECO:0007669"/>
    <property type="project" value="InterPro"/>
</dbReference>
<evidence type="ECO:0000256" key="4">
    <source>
        <dbReference type="ARBA" id="ARBA00023136"/>
    </source>
</evidence>
<dbReference type="OrthoDB" id="427213at2759"/>
<dbReference type="PROSITE" id="PS50801">
    <property type="entry name" value="STAS"/>
    <property type="match status" value="1"/>
</dbReference>
<dbReference type="Proteomes" id="UP000515788">
    <property type="component" value="Chromosome 2"/>
</dbReference>
<dbReference type="GO" id="GO:0016020">
    <property type="term" value="C:membrane"/>
    <property type="evidence" value="ECO:0007669"/>
    <property type="project" value="UniProtKB-SubCell"/>
</dbReference>
<organism evidence="8 9">
    <name type="scientific">Torulaspora globosa</name>
    <dbReference type="NCBI Taxonomy" id="48254"/>
    <lineage>
        <taxon>Eukaryota</taxon>
        <taxon>Fungi</taxon>
        <taxon>Dikarya</taxon>
        <taxon>Ascomycota</taxon>
        <taxon>Saccharomycotina</taxon>
        <taxon>Saccharomycetes</taxon>
        <taxon>Saccharomycetales</taxon>
        <taxon>Saccharomycetaceae</taxon>
        <taxon>Torulaspora</taxon>
    </lineage>
</organism>
<keyword evidence="3 6" id="KW-1133">Transmembrane helix</keyword>
<feature type="region of interest" description="Disordered" evidence="5">
    <location>
        <begin position="21"/>
        <end position="40"/>
    </location>
</feature>
<dbReference type="CDD" id="cd07042">
    <property type="entry name" value="STAS_SulP_like_sulfate_transporter"/>
    <property type="match status" value="1"/>
</dbReference>
<feature type="transmembrane region" description="Helical" evidence="6">
    <location>
        <begin position="265"/>
        <end position="282"/>
    </location>
</feature>
<evidence type="ECO:0000256" key="2">
    <source>
        <dbReference type="ARBA" id="ARBA00022692"/>
    </source>
</evidence>
<reference evidence="8 9" key="1">
    <citation type="submission" date="2020-06" db="EMBL/GenBank/DDBJ databases">
        <title>The yeast mating-type switching endonuclease HO is a domesticated member of an unorthodox homing genetic element family.</title>
        <authorList>
            <person name="Coughlan A.Y."/>
            <person name="Lombardi L."/>
            <person name="Braun-Galleani S."/>
            <person name="Martos A.R."/>
            <person name="Galeote V."/>
            <person name="Bigey F."/>
            <person name="Dequin S."/>
            <person name="Byrne K.P."/>
            <person name="Wolfe K.H."/>
        </authorList>
    </citation>
    <scope>NUCLEOTIDE SEQUENCE [LARGE SCALE GENOMIC DNA]</scope>
    <source>
        <strain evidence="8 9">CBS764</strain>
    </source>
</reference>
<feature type="transmembrane region" description="Helical" evidence="6">
    <location>
        <begin position="386"/>
        <end position="409"/>
    </location>
</feature>
<dbReference type="Pfam" id="PF01740">
    <property type="entry name" value="STAS"/>
    <property type="match status" value="1"/>
</dbReference>
<sequence length="728" mass="80908">MSSQADPLLGFERLQPQATSGSNYTAINSNSRSNVKSPCGGRLIQRDSLLSNGSRINSRRLDPNVIESRPSFRDVLPYYLPCFSWIPEYSLSKFWGDLIAGITLASFQMPLALSYATSLAHVEPLCGLYSLAFTPFVYAIFGSVPQMIVGPESAISLVVGQAVDNLCSHNPEIDKMGITVLITFISGTILFVFGVCRFGFLGNVLSRALLRGFISSVGLVMIINSLITELKLHKALEDADGHYDTPLQKISFILKYAPKNYHKPTAILSLVCFLILITIRYVKKRLMTKKRWPVFVPEILILIITTIILSRNYEFKHKYNISIVGDFNTEGLNRIYNPFSKSNRELARNLLSEGLVVAILGFFESTTASKSLGSSYDLQISSNRELVALGSMNMLSSFVGALPSFGGYGRSKINAFSGAQTVVSGACMGFIVLLTMKFSLSLIRYIPVCILSVVTTIVGVSLLEEAPAELRFHIRSRGYDELIVFALTILATFIYSLEVGVCIGCGYSVIRIIKHSAKSRIQILARIERTDQFINSDEYFTSARTDEREAFPDLEELEGCLVVKIPEPLTFANMEDLKERLSRLERFKSAKVHPGARGTRAKESIKYVVFDLHGMTFMDSSAAQIMLEIVTAYKRRCVRIFLARVPLDQAVRSRLKASGIIDYVERVSFKGAAASGEPETNKTTRSSPYFATIQDTLQTMDEFELLNTEISNDQESLLSTTLFNSNLV</sequence>
<keyword evidence="9" id="KW-1185">Reference proteome</keyword>
<dbReference type="InterPro" id="IPR011547">
    <property type="entry name" value="SLC26A/SulP_dom"/>
</dbReference>
<dbReference type="InterPro" id="IPR002645">
    <property type="entry name" value="STAS_dom"/>
</dbReference>
<feature type="transmembrane region" description="Helical" evidence="6">
    <location>
        <begin position="94"/>
        <end position="116"/>
    </location>
</feature>
<feature type="compositionally biased region" description="Polar residues" evidence="5">
    <location>
        <begin position="21"/>
        <end position="36"/>
    </location>
</feature>
<dbReference type="InterPro" id="IPR018045">
    <property type="entry name" value="S04_transporter_CS"/>
</dbReference>
<feature type="transmembrane region" description="Helical" evidence="6">
    <location>
        <begin position="442"/>
        <end position="463"/>
    </location>
</feature>
<dbReference type="AlphaFoldDB" id="A0A7G3ZE15"/>
<keyword evidence="2 6" id="KW-0812">Transmembrane</keyword>
<evidence type="ECO:0000256" key="1">
    <source>
        <dbReference type="ARBA" id="ARBA00004141"/>
    </source>
</evidence>
<evidence type="ECO:0000256" key="6">
    <source>
        <dbReference type="SAM" id="Phobius"/>
    </source>
</evidence>
<dbReference type="KEGG" id="tgb:HG536_0B06170"/>
<dbReference type="RefSeq" id="XP_037138426.1">
    <property type="nucleotide sequence ID" value="XM_037282531.1"/>
</dbReference>
<protein>
    <recommendedName>
        <fullName evidence="7">STAS domain-containing protein</fullName>
    </recommendedName>
</protein>
<feature type="transmembrane region" description="Helical" evidence="6">
    <location>
        <begin position="208"/>
        <end position="227"/>
    </location>
</feature>
<dbReference type="PANTHER" id="PTHR11814">
    <property type="entry name" value="SULFATE TRANSPORTER"/>
    <property type="match status" value="1"/>
</dbReference>
<dbReference type="Gene3D" id="3.30.750.24">
    <property type="entry name" value="STAS domain"/>
    <property type="match status" value="1"/>
</dbReference>
<dbReference type="InterPro" id="IPR036513">
    <property type="entry name" value="STAS_dom_sf"/>
</dbReference>
<evidence type="ECO:0000313" key="8">
    <source>
        <dbReference type="EMBL" id="QLL31751.1"/>
    </source>
</evidence>
<dbReference type="EMBL" id="CP059247">
    <property type="protein sequence ID" value="QLL31751.1"/>
    <property type="molecule type" value="Genomic_DNA"/>
</dbReference>
<evidence type="ECO:0000256" key="3">
    <source>
        <dbReference type="ARBA" id="ARBA00022989"/>
    </source>
</evidence>
<feature type="transmembrane region" description="Helical" evidence="6">
    <location>
        <begin position="483"/>
        <end position="510"/>
    </location>
</feature>
<dbReference type="SUPFAM" id="SSF52091">
    <property type="entry name" value="SpoIIaa-like"/>
    <property type="match status" value="1"/>
</dbReference>